<accession>A0A328DKM0</accession>
<dbReference type="AlphaFoldDB" id="A0A328DKM0"/>
<evidence type="ECO:0000256" key="3">
    <source>
        <dbReference type="ARBA" id="ARBA00022679"/>
    </source>
</evidence>
<dbReference type="PROSITE" id="PS50011">
    <property type="entry name" value="PROTEIN_KINASE_DOM"/>
    <property type="match status" value="1"/>
</dbReference>
<dbReference type="GO" id="GO:0005524">
    <property type="term" value="F:ATP binding"/>
    <property type="evidence" value="ECO:0007669"/>
    <property type="project" value="UniProtKB-UniRule"/>
</dbReference>
<dbReference type="PANTHER" id="PTHR48016">
    <property type="entry name" value="MAP KINASE KINASE KINASE SSK2-RELATED-RELATED"/>
    <property type="match status" value="1"/>
</dbReference>
<evidence type="ECO:0000256" key="2">
    <source>
        <dbReference type="ARBA" id="ARBA00012406"/>
    </source>
</evidence>
<dbReference type="PROSITE" id="PS00107">
    <property type="entry name" value="PROTEIN_KINASE_ATP"/>
    <property type="match status" value="1"/>
</dbReference>
<reference evidence="12 13" key="1">
    <citation type="submission" date="2018-06" db="EMBL/GenBank/DDBJ databases">
        <title>The Genome of Cuscuta australis (Dodder) Provides Insight into the Evolution of Plant Parasitism.</title>
        <authorList>
            <person name="Liu H."/>
        </authorList>
    </citation>
    <scope>NUCLEOTIDE SEQUENCE [LARGE SCALE GENOMIC DNA]</scope>
    <source>
        <strain evidence="13">cv. Yunnan</strain>
        <tissue evidence="12">Vines</tissue>
    </source>
</reference>
<feature type="compositionally biased region" description="Low complexity" evidence="10">
    <location>
        <begin position="271"/>
        <end position="282"/>
    </location>
</feature>
<dbReference type="EMBL" id="NQVE01000123">
    <property type="protein sequence ID" value="RAL46295.1"/>
    <property type="molecule type" value="Genomic_DNA"/>
</dbReference>
<dbReference type="FunFam" id="1.10.510.10:FF:000186">
    <property type="entry name" value="Mitogen-activated protein kinase kinase kinase"/>
    <property type="match status" value="1"/>
</dbReference>
<dbReference type="Pfam" id="PF00069">
    <property type="entry name" value="Pkinase"/>
    <property type="match status" value="1"/>
</dbReference>
<feature type="compositionally biased region" description="Polar residues" evidence="10">
    <location>
        <begin position="649"/>
        <end position="669"/>
    </location>
</feature>
<feature type="domain" description="Protein kinase" evidence="11">
    <location>
        <begin position="294"/>
        <end position="550"/>
    </location>
</feature>
<feature type="compositionally biased region" description="Low complexity" evidence="10">
    <location>
        <begin position="189"/>
        <end position="199"/>
    </location>
</feature>
<dbReference type="InterPro" id="IPR017441">
    <property type="entry name" value="Protein_kinase_ATP_BS"/>
</dbReference>
<name>A0A328DKM0_9ASTE</name>
<dbReference type="SMART" id="SM00220">
    <property type="entry name" value="S_TKc"/>
    <property type="match status" value="1"/>
</dbReference>
<evidence type="ECO:0000256" key="4">
    <source>
        <dbReference type="ARBA" id="ARBA00022741"/>
    </source>
</evidence>
<dbReference type="GO" id="GO:0004709">
    <property type="term" value="F:MAP kinase kinase kinase activity"/>
    <property type="evidence" value="ECO:0007669"/>
    <property type="project" value="UniProtKB-EC"/>
</dbReference>
<dbReference type="Proteomes" id="UP000249390">
    <property type="component" value="Unassembled WGS sequence"/>
</dbReference>
<dbReference type="CDD" id="cd06632">
    <property type="entry name" value="STKc_MEKK1_plant"/>
    <property type="match status" value="1"/>
</dbReference>
<comment type="catalytic activity">
    <reaction evidence="7">
        <text>L-threonyl-[protein] + ATP = O-phospho-L-threonyl-[protein] + ADP + H(+)</text>
        <dbReference type="Rhea" id="RHEA:46608"/>
        <dbReference type="Rhea" id="RHEA-COMP:11060"/>
        <dbReference type="Rhea" id="RHEA-COMP:11605"/>
        <dbReference type="ChEBI" id="CHEBI:15378"/>
        <dbReference type="ChEBI" id="CHEBI:30013"/>
        <dbReference type="ChEBI" id="CHEBI:30616"/>
        <dbReference type="ChEBI" id="CHEBI:61977"/>
        <dbReference type="ChEBI" id="CHEBI:456216"/>
        <dbReference type="EC" id="2.7.11.25"/>
    </reaction>
</comment>
<keyword evidence="5" id="KW-0418">Kinase</keyword>
<keyword evidence="13" id="KW-1185">Reference proteome</keyword>
<dbReference type="InterPro" id="IPR050538">
    <property type="entry name" value="MAP_kinase_kinase_kinase"/>
</dbReference>
<feature type="compositionally biased region" description="Polar residues" evidence="10">
    <location>
        <begin position="686"/>
        <end position="697"/>
    </location>
</feature>
<dbReference type="InterPro" id="IPR011009">
    <property type="entry name" value="Kinase-like_dom_sf"/>
</dbReference>
<evidence type="ECO:0000313" key="13">
    <source>
        <dbReference type="Proteomes" id="UP000249390"/>
    </source>
</evidence>
<dbReference type="EC" id="2.7.11.25" evidence="2"/>
<evidence type="ECO:0000256" key="8">
    <source>
        <dbReference type="ARBA" id="ARBA00048329"/>
    </source>
</evidence>
<dbReference type="GO" id="GO:0005737">
    <property type="term" value="C:cytoplasm"/>
    <property type="evidence" value="ECO:0007669"/>
    <property type="project" value="TreeGrafter"/>
</dbReference>
<dbReference type="Gene3D" id="1.10.510.10">
    <property type="entry name" value="Transferase(Phosphotransferase) domain 1"/>
    <property type="match status" value="1"/>
</dbReference>
<comment type="similarity">
    <text evidence="1">Belongs to the protein kinase superfamily. STE Ser/Thr protein kinase family. MAP kinase kinase kinase subfamily.</text>
</comment>
<evidence type="ECO:0000256" key="9">
    <source>
        <dbReference type="PROSITE-ProRule" id="PRU10141"/>
    </source>
</evidence>
<evidence type="ECO:0000256" key="6">
    <source>
        <dbReference type="ARBA" id="ARBA00022840"/>
    </source>
</evidence>
<evidence type="ECO:0000259" key="11">
    <source>
        <dbReference type="PROSITE" id="PS50011"/>
    </source>
</evidence>
<dbReference type="PANTHER" id="PTHR48016:SF8">
    <property type="entry name" value="MITOGEN-ACTIVATED PROTEIN KINASE KINASE KINASE 3"/>
    <property type="match status" value="1"/>
</dbReference>
<evidence type="ECO:0000256" key="5">
    <source>
        <dbReference type="ARBA" id="ARBA00022777"/>
    </source>
</evidence>
<organism evidence="12 13">
    <name type="scientific">Cuscuta australis</name>
    <dbReference type="NCBI Taxonomy" id="267555"/>
    <lineage>
        <taxon>Eukaryota</taxon>
        <taxon>Viridiplantae</taxon>
        <taxon>Streptophyta</taxon>
        <taxon>Embryophyta</taxon>
        <taxon>Tracheophyta</taxon>
        <taxon>Spermatophyta</taxon>
        <taxon>Magnoliopsida</taxon>
        <taxon>eudicotyledons</taxon>
        <taxon>Gunneridae</taxon>
        <taxon>Pentapetalae</taxon>
        <taxon>asterids</taxon>
        <taxon>lamiids</taxon>
        <taxon>Solanales</taxon>
        <taxon>Convolvulaceae</taxon>
        <taxon>Cuscuteae</taxon>
        <taxon>Cuscuta</taxon>
        <taxon>Cuscuta subgen. Grammica</taxon>
        <taxon>Cuscuta sect. Cleistogrammica</taxon>
    </lineage>
</organism>
<protein>
    <recommendedName>
        <fullName evidence="2">mitogen-activated protein kinase kinase kinase</fullName>
        <ecNumber evidence="2">2.7.11.25</ecNumber>
    </recommendedName>
</protein>
<proteinExistence type="inferred from homology"/>
<feature type="region of interest" description="Disordered" evidence="10">
    <location>
        <begin position="649"/>
        <end position="704"/>
    </location>
</feature>
<evidence type="ECO:0000256" key="7">
    <source>
        <dbReference type="ARBA" id="ARBA00047559"/>
    </source>
</evidence>
<evidence type="ECO:0000256" key="10">
    <source>
        <dbReference type="SAM" id="MobiDB-lite"/>
    </source>
</evidence>
<sequence>MSCSTLYKCHWLPPRPPTPTLPSLRTTQYLSVSIYFWTWFSSSTSLPLFWFTPLNPISPPYTNKFSPNQAVEILPFLSLAPNQTMPAWWGRKSSKNSPKTQQPDKRTAATAAAGEKAPQPPNISSDEAVPGAVVLARKSPRSSREFSSGRGSSSGSSGFESASSLDRALPLPKPTFSNEHGVGLGSGSESGSSVSSSGSCEDQPYSASFRGAGDNKFRPLSRSPVRSRASTTTPSPRHLRFSSSSLDSPTGKLDDGKSECHPLPLPPGSPTSPSSLPNLRTPVSECSTGNLSQWKKGRLLGRGTFGHVYLGFSNENGQMCAIKEVKVVADDQTSKECLKQLNQEIMLLRQFSHANIVQYYGSELGEETLSVYLEYVSGGSIHKLLQEYGPFKEPVIQNYVRQILSGLAYLHTRNTVHRDIKGANILVDPNGEIKLADFGMAKHINSYSSMLSFKGSPYWMAPEIVMNTNGYSLAVDIWSLGCTILEMATSKPPWSQYEGVAAIFKIGNSKDMPEIPDHLSNDAKSFIRLCLQREPSARPTAAQLLEHPFITDQKAARGLIPEINVNKDTQSGLFDGNRTKLAIDLHPSRSNMRSLEASNHLTRPVLTVSRAIISSRDTTKSITSLPVSPCSSPLRQHAPARRSCYLSPQHSSYPVTGQSGYNTNDSSIFATRPNPRSILDPWLGTHQFSAHTTPGRSSKTRPIL</sequence>
<feature type="compositionally biased region" description="Low complexity" evidence="10">
    <location>
        <begin position="145"/>
        <end position="164"/>
    </location>
</feature>
<feature type="region of interest" description="Disordered" evidence="10">
    <location>
        <begin position="88"/>
        <end position="282"/>
    </location>
</feature>
<comment type="catalytic activity">
    <reaction evidence="8">
        <text>L-seryl-[protein] + ATP = O-phospho-L-seryl-[protein] + ADP + H(+)</text>
        <dbReference type="Rhea" id="RHEA:17989"/>
        <dbReference type="Rhea" id="RHEA-COMP:9863"/>
        <dbReference type="Rhea" id="RHEA-COMP:11604"/>
        <dbReference type="ChEBI" id="CHEBI:15378"/>
        <dbReference type="ChEBI" id="CHEBI:29999"/>
        <dbReference type="ChEBI" id="CHEBI:30616"/>
        <dbReference type="ChEBI" id="CHEBI:83421"/>
        <dbReference type="ChEBI" id="CHEBI:456216"/>
        <dbReference type="EC" id="2.7.11.25"/>
    </reaction>
</comment>
<dbReference type="SUPFAM" id="SSF56112">
    <property type="entry name" value="Protein kinase-like (PK-like)"/>
    <property type="match status" value="1"/>
</dbReference>
<keyword evidence="6 9" id="KW-0067">ATP-binding</keyword>
<comment type="caution">
    <text evidence="12">The sequence shown here is derived from an EMBL/GenBank/DDBJ whole genome shotgun (WGS) entry which is preliminary data.</text>
</comment>
<evidence type="ECO:0000313" key="12">
    <source>
        <dbReference type="EMBL" id="RAL46295.1"/>
    </source>
</evidence>
<feature type="binding site" evidence="9">
    <location>
        <position position="323"/>
    </location>
    <ligand>
        <name>ATP</name>
        <dbReference type="ChEBI" id="CHEBI:30616"/>
    </ligand>
</feature>
<feature type="compositionally biased region" description="Polar residues" evidence="10">
    <location>
        <begin position="228"/>
        <end position="248"/>
    </location>
</feature>
<evidence type="ECO:0000256" key="1">
    <source>
        <dbReference type="ARBA" id="ARBA00006529"/>
    </source>
</evidence>
<keyword evidence="3" id="KW-0808">Transferase</keyword>
<gene>
    <name evidence="12" type="ORF">DM860_015288</name>
</gene>
<keyword evidence="4 9" id="KW-0547">Nucleotide-binding</keyword>
<dbReference type="InterPro" id="IPR000719">
    <property type="entry name" value="Prot_kinase_dom"/>
</dbReference>